<protein>
    <submittedName>
        <fullName evidence="9">CBN-CEH-9 protein</fullName>
    </submittedName>
</protein>
<dbReference type="eggNOG" id="KOG0485">
    <property type="taxonomic scope" value="Eukaryota"/>
</dbReference>
<dbReference type="PROSITE" id="PS50071">
    <property type="entry name" value="HOMEOBOX_2"/>
    <property type="match status" value="1"/>
</dbReference>
<reference evidence="10" key="1">
    <citation type="submission" date="2011-07" db="EMBL/GenBank/DDBJ databases">
        <authorList>
            <consortium name="Caenorhabditis brenneri Sequencing and Analysis Consortium"/>
            <person name="Wilson R.K."/>
        </authorList>
    </citation>
    <scope>NUCLEOTIDE SEQUENCE [LARGE SCALE GENOMIC DNA]</scope>
    <source>
        <strain evidence="10">PB2801</strain>
    </source>
</reference>
<dbReference type="InterPro" id="IPR050848">
    <property type="entry name" value="Homeobox_TF"/>
</dbReference>
<dbReference type="OrthoDB" id="6159439at2759"/>
<evidence type="ECO:0000256" key="6">
    <source>
        <dbReference type="RuleBase" id="RU000682"/>
    </source>
</evidence>
<evidence type="ECO:0000256" key="5">
    <source>
        <dbReference type="PROSITE-ProRule" id="PRU00108"/>
    </source>
</evidence>
<dbReference type="GO" id="GO:0003677">
    <property type="term" value="F:DNA binding"/>
    <property type="evidence" value="ECO:0007669"/>
    <property type="project" value="UniProtKB-UniRule"/>
</dbReference>
<dbReference type="HOGENOM" id="CLU_148878_0_0_1"/>
<dbReference type="InterPro" id="IPR017970">
    <property type="entry name" value="Homeobox_CS"/>
</dbReference>
<dbReference type="GO" id="GO:0005634">
    <property type="term" value="C:nucleus"/>
    <property type="evidence" value="ECO:0007669"/>
    <property type="project" value="UniProtKB-SubCell"/>
</dbReference>
<dbReference type="Proteomes" id="UP000008068">
    <property type="component" value="Unassembled WGS sequence"/>
</dbReference>
<dbReference type="STRING" id="135651.G0MM35"/>
<gene>
    <name evidence="9" type="primary">Cbn-ceh-9</name>
    <name evidence="9" type="ORF">CAEBREN_01016</name>
</gene>
<dbReference type="EMBL" id="GL379801">
    <property type="protein sequence ID" value="EGT36549.1"/>
    <property type="molecule type" value="Genomic_DNA"/>
</dbReference>
<dbReference type="PANTHER" id="PTHR24333">
    <property type="entry name" value="HOMEO BOX HB9 LIKE A-RELATED"/>
    <property type="match status" value="1"/>
</dbReference>
<dbReference type="GO" id="GO:0000981">
    <property type="term" value="F:DNA-binding transcription factor activity, RNA polymerase II-specific"/>
    <property type="evidence" value="ECO:0007669"/>
    <property type="project" value="InterPro"/>
</dbReference>
<feature type="compositionally biased region" description="Polar residues" evidence="7">
    <location>
        <begin position="53"/>
        <end position="64"/>
    </location>
</feature>
<dbReference type="FunCoup" id="G0MM35">
    <property type="interactions" value="216"/>
</dbReference>
<dbReference type="SUPFAM" id="SSF46689">
    <property type="entry name" value="Homeodomain-like"/>
    <property type="match status" value="1"/>
</dbReference>
<dbReference type="InterPro" id="IPR009057">
    <property type="entry name" value="Homeodomain-like_sf"/>
</dbReference>
<dbReference type="InterPro" id="IPR020479">
    <property type="entry name" value="HD_metazoa"/>
</dbReference>
<evidence type="ECO:0000259" key="8">
    <source>
        <dbReference type="PROSITE" id="PS50071"/>
    </source>
</evidence>
<feature type="region of interest" description="Disordered" evidence="7">
    <location>
        <begin position="53"/>
        <end position="81"/>
    </location>
</feature>
<keyword evidence="2 5" id="KW-0238">DNA-binding</keyword>
<keyword evidence="10" id="KW-1185">Reference proteome</keyword>
<accession>G0MM35</accession>
<dbReference type="InterPro" id="IPR001356">
    <property type="entry name" value="HD"/>
</dbReference>
<evidence type="ECO:0000256" key="1">
    <source>
        <dbReference type="ARBA" id="ARBA00004123"/>
    </source>
</evidence>
<keyword evidence="4 5" id="KW-0539">Nucleus</keyword>
<keyword evidence="3 5" id="KW-0371">Homeobox</keyword>
<dbReference type="PRINTS" id="PR00024">
    <property type="entry name" value="HOMEOBOX"/>
</dbReference>
<feature type="domain" description="Homeobox" evidence="8">
    <location>
        <begin position="74"/>
        <end position="134"/>
    </location>
</feature>
<evidence type="ECO:0000256" key="4">
    <source>
        <dbReference type="ARBA" id="ARBA00023242"/>
    </source>
</evidence>
<evidence type="ECO:0000256" key="3">
    <source>
        <dbReference type="ARBA" id="ARBA00023155"/>
    </source>
</evidence>
<sequence>MDAETLSVFQLLQTCLAVMGTQIPKRNGYLIKDILDLPNENEEEIDEFGRCKSTLSQSKSTTGSPEAHHHHHKMKKKKARTTFSGKQVYELEKQFEAKKYLSSSDRSELANRLDVTETQVKIWFQNRRTKWKKIESEKERMELEDIPDDQLVKPQ</sequence>
<organism evidence="10">
    <name type="scientific">Caenorhabditis brenneri</name>
    <name type="common">Nematode worm</name>
    <dbReference type="NCBI Taxonomy" id="135651"/>
    <lineage>
        <taxon>Eukaryota</taxon>
        <taxon>Metazoa</taxon>
        <taxon>Ecdysozoa</taxon>
        <taxon>Nematoda</taxon>
        <taxon>Chromadorea</taxon>
        <taxon>Rhabditida</taxon>
        <taxon>Rhabditina</taxon>
        <taxon>Rhabditomorpha</taxon>
        <taxon>Rhabditoidea</taxon>
        <taxon>Rhabditidae</taxon>
        <taxon>Peloderinae</taxon>
        <taxon>Caenorhabditis</taxon>
    </lineage>
</organism>
<dbReference type="OMA" id="GETNACP"/>
<evidence type="ECO:0000313" key="9">
    <source>
        <dbReference type="EMBL" id="EGT36549.1"/>
    </source>
</evidence>
<dbReference type="InParanoid" id="G0MM35"/>
<proteinExistence type="predicted"/>
<evidence type="ECO:0000256" key="2">
    <source>
        <dbReference type="ARBA" id="ARBA00023125"/>
    </source>
</evidence>
<name>G0MM35_CAEBE</name>
<dbReference type="AlphaFoldDB" id="G0MM35"/>
<dbReference type="Pfam" id="PF00046">
    <property type="entry name" value="Homeodomain"/>
    <property type="match status" value="1"/>
</dbReference>
<dbReference type="PANTHER" id="PTHR24333:SF5">
    <property type="entry name" value="VENT HOMEOBOX"/>
    <property type="match status" value="1"/>
</dbReference>
<dbReference type="SMART" id="SM00389">
    <property type="entry name" value="HOX"/>
    <property type="match status" value="1"/>
</dbReference>
<evidence type="ECO:0000256" key="7">
    <source>
        <dbReference type="SAM" id="MobiDB-lite"/>
    </source>
</evidence>
<dbReference type="Gene3D" id="1.10.10.60">
    <property type="entry name" value="Homeodomain-like"/>
    <property type="match status" value="1"/>
</dbReference>
<dbReference type="PROSITE" id="PS00027">
    <property type="entry name" value="HOMEOBOX_1"/>
    <property type="match status" value="1"/>
</dbReference>
<dbReference type="CDD" id="cd00086">
    <property type="entry name" value="homeodomain"/>
    <property type="match status" value="1"/>
</dbReference>
<comment type="subcellular location">
    <subcellularLocation>
        <location evidence="1 5 6">Nucleus</location>
    </subcellularLocation>
</comment>
<evidence type="ECO:0000313" key="10">
    <source>
        <dbReference type="Proteomes" id="UP000008068"/>
    </source>
</evidence>
<feature type="DNA-binding region" description="Homeobox" evidence="5">
    <location>
        <begin position="76"/>
        <end position="135"/>
    </location>
</feature>
<feature type="compositionally biased region" description="Basic residues" evidence="7">
    <location>
        <begin position="68"/>
        <end position="80"/>
    </location>
</feature>